<accession>A0ABY4YB46</accession>
<protein>
    <submittedName>
        <fullName evidence="1">Uncharacterized protein</fullName>
    </submittedName>
</protein>
<proteinExistence type="predicted"/>
<dbReference type="Proteomes" id="UP001057474">
    <property type="component" value="Chromosome"/>
</dbReference>
<dbReference type="RefSeq" id="WP_252581456.1">
    <property type="nucleotide sequence ID" value="NZ_CP071527.1"/>
</dbReference>
<reference evidence="1" key="1">
    <citation type="submission" date="2021-03" db="EMBL/GenBank/DDBJ databases">
        <title>Legionella lytica PCM 2298.</title>
        <authorList>
            <person name="Koper P."/>
        </authorList>
    </citation>
    <scope>NUCLEOTIDE SEQUENCE</scope>
    <source>
        <strain evidence="1">PCM 2298</strain>
    </source>
</reference>
<evidence type="ECO:0000313" key="1">
    <source>
        <dbReference type="EMBL" id="USQ14746.1"/>
    </source>
</evidence>
<dbReference type="EMBL" id="CP071527">
    <property type="protein sequence ID" value="USQ14746.1"/>
    <property type="molecule type" value="Genomic_DNA"/>
</dbReference>
<keyword evidence="2" id="KW-1185">Reference proteome</keyword>
<sequence>MRCNFWSIWGLGQQITILTPGRDQCTAEAFLKPVLKGNDYKLNRTSGFKVKISKKAECLFRPELKGTEG</sequence>
<gene>
    <name evidence="1" type="ORF">J2N86_05445</name>
</gene>
<name>A0ABY4YB46_9GAMM</name>
<organism evidence="1 2">
    <name type="scientific">Legionella lytica</name>
    <dbReference type="NCBI Taxonomy" id="96232"/>
    <lineage>
        <taxon>Bacteria</taxon>
        <taxon>Pseudomonadati</taxon>
        <taxon>Pseudomonadota</taxon>
        <taxon>Gammaproteobacteria</taxon>
        <taxon>Legionellales</taxon>
        <taxon>Legionellaceae</taxon>
        <taxon>Legionella</taxon>
    </lineage>
</organism>
<evidence type="ECO:0000313" key="2">
    <source>
        <dbReference type="Proteomes" id="UP001057474"/>
    </source>
</evidence>